<dbReference type="Proteomes" id="UP001309876">
    <property type="component" value="Unassembled WGS sequence"/>
</dbReference>
<keyword evidence="1" id="KW-1133">Transmembrane helix</keyword>
<dbReference type="AlphaFoldDB" id="A0AAN7SZ18"/>
<dbReference type="PANTHER" id="PTHR33604:SF3">
    <property type="entry name" value="OSJNBA0004B13.7 PROTEIN"/>
    <property type="match status" value="1"/>
</dbReference>
<dbReference type="PANTHER" id="PTHR33604">
    <property type="entry name" value="OSJNBA0004B13.7 PROTEIN"/>
    <property type="match status" value="1"/>
</dbReference>
<organism evidence="2 3">
    <name type="scientific">Lithohypha guttulata</name>
    <dbReference type="NCBI Taxonomy" id="1690604"/>
    <lineage>
        <taxon>Eukaryota</taxon>
        <taxon>Fungi</taxon>
        <taxon>Dikarya</taxon>
        <taxon>Ascomycota</taxon>
        <taxon>Pezizomycotina</taxon>
        <taxon>Eurotiomycetes</taxon>
        <taxon>Chaetothyriomycetidae</taxon>
        <taxon>Chaetothyriales</taxon>
        <taxon>Trichomeriaceae</taxon>
        <taxon>Lithohypha</taxon>
    </lineage>
</organism>
<name>A0AAN7SZ18_9EURO</name>
<proteinExistence type="predicted"/>
<keyword evidence="1" id="KW-0812">Transmembrane</keyword>
<protein>
    <submittedName>
        <fullName evidence="2">Uncharacterized protein</fullName>
    </submittedName>
</protein>
<gene>
    <name evidence="2" type="ORF">LTR05_004747</name>
</gene>
<accession>A0AAN7SZ18</accession>
<evidence type="ECO:0000313" key="3">
    <source>
        <dbReference type="Proteomes" id="UP001309876"/>
    </source>
</evidence>
<evidence type="ECO:0000256" key="1">
    <source>
        <dbReference type="SAM" id="Phobius"/>
    </source>
</evidence>
<feature type="transmembrane region" description="Helical" evidence="1">
    <location>
        <begin position="12"/>
        <end position="29"/>
    </location>
</feature>
<dbReference type="EMBL" id="JAVRRJ010000004">
    <property type="protein sequence ID" value="KAK5085462.1"/>
    <property type="molecule type" value="Genomic_DNA"/>
</dbReference>
<keyword evidence="1" id="KW-0472">Membrane</keyword>
<reference evidence="2 3" key="1">
    <citation type="submission" date="2023-08" db="EMBL/GenBank/DDBJ databases">
        <title>Black Yeasts Isolated from many extreme environments.</title>
        <authorList>
            <person name="Coleine C."/>
            <person name="Stajich J.E."/>
            <person name="Selbmann L."/>
        </authorList>
    </citation>
    <scope>NUCLEOTIDE SEQUENCE [LARGE SCALE GENOMIC DNA]</scope>
    <source>
        <strain evidence="2 3">CCFEE 5910</strain>
    </source>
</reference>
<evidence type="ECO:0000313" key="2">
    <source>
        <dbReference type="EMBL" id="KAK5085462.1"/>
    </source>
</evidence>
<keyword evidence="3" id="KW-1185">Reference proteome</keyword>
<sequence>MRSSTFLRRRRVLLALVAILTIYLFIKYLPTDVPSVGRRIDSRTGRSQGQPSFLGSTLDTTSQGEVLAQGQLYDGLVKYYHIARTLRPHQLGKHNGKENVIFLLHDLRTAASLVGCACDVALYNRTNVHLALLPLNDDAVEQIMDVSGISQRDCPIFVHDARPDYNLRSSRRRRIVAIQSAINHLHSVLKPAAFLVDQQQIDHELFGLTIKEKVASIWTPLITVPNHAPPSTSWLSSLDGTGLSLLNNLEINIIITPFRNSAGSLIRLLNSLQSADYAGLSLPRITVEIPQNVDTFALHYLENFRWPNHQGENKLILRRQINPAKSDPASASIHTTESFYPPSTPMSHVLVLSPDVEPSPNYLHYLTYLTLQYKYSRHEQDIPPLLMGISLDLPHTSLNGKDPFIHHAESPPESIFLSQSPSATAVLYFGDKWIELQNYLSLRLKHDPSLSKTVHDSAHVSDAHPAFLRPVSELMQAQNYFMLYPGFATSPDTQLVAVHTEMHQTPEEYYTQLDNKEPHNDEEGIITIPTLSENTILTEAQDDELPTSPTPGNKRAYLDHEQSTGSTIPITSLLGLKDHELLPPHADLPIFTIQGRRTELVEAGKVSNAFVDRVSLELSGCKTLEERDPSKLGTVEYFFCY</sequence>
<comment type="caution">
    <text evidence="2">The sequence shown here is derived from an EMBL/GenBank/DDBJ whole genome shotgun (WGS) entry which is preliminary data.</text>
</comment>